<dbReference type="AlphaFoldDB" id="A0A8R7U312"/>
<keyword evidence="2" id="KW-1185">Reference proteome</keyword>
<evidence type="ECO:0000313" key="2">
    <source>
        <dbReference type="Proteomes" id="UP000015106"/>
    </source>
</evidence>
<reference evidence="2" key="1">
    <citation type="journal article" date="2013" name="Nature">
        <title>Draft genome of the wheat A-genome progenitor Triticum urartu.</title>
        <authorList>
            <person name="Ling H.Q."/>
            <person name="Zhao S."/>
            <person name="Liu D."/>
            <person name="Wang J."/>
            <person name="Sun H."/>
            <person name="Zhang C."/>
            <person name="Fan H."/>
            <person name="Li D."/>
            <person name="Dong L."/>
            <person name="Tao Y."/>
            <person name="Gao C."/>
            <person name="Wu H."/>
            <person name="Li Y."/>
            <person name="Cui Y."/>
            <person name="Guo X."/>
            <person name="Zheng S."/>
            <person name="Wang B."/>
            <person name="Yu K."/>
            <person name="Liang Q."/>
            <person name="Yang W."/>
            <person name="Lou X."/>
            <person name="Chen J."/>
            <person name="Feng M."/>
            <person name="Jian J."/>
            <person name="Zhang X."/>
            <person name="Luo G."/>
            <person name="Jiang Y."/>
            <person name="Liu J."/>
            <person name="Wang Z."/>
            <person name="Sha Y."/>
            <person name="Zhang B."/>
            <person name="Wu H."/>
            <person name="Tang D."/>
            <person name="Shen Q."/>
            <person name="Xue P."/>
            <person name="Zou S."/>
            <person name="Wang X."/>
            <person name="Liu X."/>
            <person name="Wang F."/>
            <person name="Yang Y."/>
            <person name="An X."/>
            <person name="Dong Z."/>
            <person name="Zhang K."/>
            <person name="Zhang X."/>
            <person name="Luo M.C."/>
            <person name="Dvorak J."/>
            <person name="Tong Y."/>
            <person name="Wang J."/>
            <person name="Yang H."/>
            <person name="Li Z."/>
            <person name="Wang D."/>
            <person name="Zhang A."/>
            <person name="Wang J."/>
        </authorList>
    </citation>
    <scope>NUCLEOTIDE SEQUENCE</scope>
    <source>
        <strain evidence="2">cv. G1812</strain>
    </source>
</reference>
<dbReference type="Gramene" id="TuG1812G0300005544.01.T03">
    <property type="protein sequence ID" value="TuG1812G0300005544.01.T03"/>
    <property type="gene ID" value="TuG1812G0300005544.01"/>
</dbReference>
<organism evidence="1 2">
    <name type="scientific">Triticum urartu</name>
    <name type="common">Red wild einkorn</name>
    <name type="synonym">Crithodium urartu</name>
    <dbReference type="NCBI Taxonomy" id="4572"/>
    <lineage>
        <taxon>Eukaryota</taxon>
        <taxon>Viridiplantae</taxon>
        <taxon>Streptophyta</taxon>
        <taxon>Embryophyta</taxon>
        <taxon>Tracheophyta</taxon>
        <taxon>Spermatophyta</taxon>
        <taxon>Magnoliopsida</taxon>
        <taxon>Liliopsida</taxon>
        <taxon>Poales</taxon>
        <taxon>Poaceae</taxon>
        <taxon>BOP clade</taxon>
        <taxon>Pooideae</taxon>
        <taxon>Triticodae</taxon>
        <taxon>Triticeae</taxon>
        <taxon>Triticinae</taxon>
        <taxon>Triticum</taxon>
    </lineage>
</organism>
<dbReference type="EnsemblPlants" id="TuG1812G0300005544.01.T02">
    <property type="protein sequence ID" value="TuG1812G0300005544.01.T02"/>
    <property type="gene ID" value="TuG1812G0300005544.01"/>
</dbReference>
<protein>
    <submittedName>
        <fullName evidence="1">Uncharacterized protein</fullName>
    </submittedName>
</protein>
<dbReference type="Proteomes" id="UP000015106">
    <property type="component" value="Chromosome 3"/>
</dbReference>
<dbReference type="EnsemblPlants" id="TuG1812G0300005544.01.T03">
    <property type="protein sequence ID" value="TuG1812G0300005544.01.T03"/>
    <property type="gene ID" value="TuG1812G0300005544.01"/>
</dbReference>
<name>A0A8R7U312_TRIUA</name>
<proteinExistence type="predicted"/>
<sequence>MSRFWTCSIQMQQIYKTIPTIVHSFHPSCTSWRTEVPNFMSRTNRLQRPNLMLPHCFVMCKLSF</sequence>
<accession>A0A8R7U312</accession>
<evidence type="ECO:0000313" key="1">
    <source>
        <dbReference type="EnsemblPlants" id="TuG1812G0300005544.01.T03"/>
    </source>
</evidence>
<reference evidence="1" key="2">
    <citation type="submission" date="2018-03" db="EMBL/GenBank/DDBJ databases">
        <title>The Triticum urartu genome reveals the dynamic nature of wheat genome evolution.</title>
        <authorList>
            <person name="Ling H."/>
            <person name="Ma B."/>
            <person name="Shi X."/>
            <person name="Liu H."/>
            <person name="Dong L."/>
            <person name="Sun H."/>
            <person name="Cao Y."/>
            <person name="Gao Q."/>
            <person name="Zheng S."/>
            <person name="Li Y."/>
            <person name="Yu Y."/>
            <person name="Du H."/>
            <person name="Qi M."/>
            <person name="Li Y."/>
            <person name="Yu H."/>
            <person name="Cui Y."/>
            <person name="Wang N."/>
            <person name="Chen C."/>
            <person name="Wu H."/>
            <person name="Zhao Y."/>
            <person name="Zhang J."/>
            <person name="Li Y."/>
            <person name="Zhou W."/>
            <person name="Zhang B."/>
            <person name="Hu W."/>
            <person name="Eijk M."/>
            <person name="Tang J."/>
            <person name="Witsenboer H."/>
            <person name="Zhao S."/>
            <person name="Li Z."/>
            <person name="Zhang A."/>
            <person name="Wang D."/>
            <person name="Liang C."/>
        </authorList>
    </citation>
    <scope>NUCLEOTIDE SEQUENCE [LARGE SCALE GENOMIC DNA]</scope>
    <source>
        <strain evidence="1">cv. G1812</strain>
    </source>
</reference>
<reference evidence="1" key="3">
    <citation type="submission" date="2022-06" db="UniProtKB">
        <authorList>
            <consortium name="EnsemblPlants"/>
        </authorList>
    </citation>
    <scope>IDENTIFICATION</scope>
</reference>
<dbReference type="Gramene" id="TuG1812G0300005544.01.T02">
    <property type="protein sequence ID" value="TuG1812G0300005544.01.T02"/>
    <property type="gene ID" value="TuG1812G0300005544.01"/>
</dbReference>